<dbReference type="GO" id="GO:0008528">
    <property type="term" value="F:G protein-coupled peptide receptor activity"/>
    <property type="evidence" value="ECO:0007669"/>
    <property type="project" value="TreeGrafter"/>
</dbReference>
<dbReference type="PANTHER" id="PTHR45620:SF42">
    <property type="entry name" value="G-PROTEIN COUPLED RECEPTOR SEB-2"/>
    <property type="match status" value="1"/>
</dbReference>
<feature type="domain" description="G-protein coupled receptors family 2 profile 2" evidence="12">
    <location>
        <begin position="201"/>
        <end position="453"/>
    </location>
</feature>
<keyword evidence="3" id="KW-1003">Cell membrane</keyword>
<sequence>MSCRYQHMSYDVPLFKVLTCSFCYVYMFKPEATQLRFDFTRAGPVLKAGPEGNFKYSYPPGSVYMADLDNSSMVTQICEPLSESECEKWTTCCQTATKCCLRQQNLPTASQNWSHCPRTWDGFGCFDDTSAGSTAYISCPSYVEHASDQETAYKVCWPNGTWYVHPHTGKQWSNYSTCVHGKVKVSSKRITEVKIKDQMVLIYLGLGCNLISLSLLIPSCAIFLAFRQLRIQQRVRLHICFFSSFIASAIIAILWDFIVVSDRMNSPGDESAVQQNTGGCKFLYVLKRYTQSATYFWMFCEGFYLHRLIVRAFEIPKSLIIYYFIGIGGPWISTIVYAIIKASVSEYDQKCWVNNINGFEWLIYTPNLLCLFANVFFLGNILYILLTQLQSHPNEPSGYRRAIKATFVLIPLFGIQWGPVIYRPANTMWYEVLRIVIQHTQGAFVSLIFCIFNGEVHGHLKNCFSRISGRPLYRPRRELSTTSEMILLLNQDKTSIKNNGPEMHSAHSKKGVNNLREQSQLLGPFRQSSEKARNLRLLTGTIATSRTFPAVAIANGNFFLARKILKKNP</sequence>
<evidence type="ECO:0000256" key="8">
    <source>
        <dbReference type="ARBA" id="ARBA00023170"/>
    </source>
</evidence>
<name>K1PCG7_MAGGI</name>
<evidence type="ECO:0000256" key="9">
    <source>
        <dbReference type="ARBA" id="ARBA00023180"/>
    </source>
</evidence>
<evidence type="ECO:0000256" key="4">
    <source>
        <dbReference type="ARBA" id="ARBA00022692"/>
    </source>
</evidence>
<evidence type="ECO:0000256" key="5">
    <source>
        <dbReference type="ARBA" id="ARBA00022989"/>
    </source>
</evidence>
<keyword evidence="6" id="KW-0297">G-protein coupled receptor</keyword>
<evidence type="ECO:0008006" key="14">
    <source>
        <dbReference type="Google" id="ProtNLM"/>
    </source>
</evidence>
<dbReference type="Pfam" id="PF02793">
    <property type="entry name" value="HRM"/>
    <property type="match status" value="1"/>
</dbReference>
<keyword evidence="10" id="KW-0807">Transducer</keyword>
<evidence type="ECO:0000256" key="7">
    <source>
        <dbReference type="ARBA" id="ARBA00023136"/>
    </source>
</evidence>
<comment type="subcellular location">
    <subcellularLocation>
        <location evidence="1">Cell membrane</location>
        <topology evidence="1">Multi-pass membrane protein</topology>
    </subcellularLocation>
</comment>
<dbReference type="PANTHER" id="PTHR45620">
    <property type="entry name" value="PDF RECEPTOR-LIKE PROTEIN-RELATED"/>
    <property type="match status" value="1"/>
</dbReference>
<organism evidence="13">
    <name type="scientific">Magallana gigas</name>
    <name type="common">Pacific oyster</name>
    <name type="synonym">Crassostrea gigas</name>
    <dbReference type="NCBI Taxonomy" id="29159"/>
    <lineage>
        <taxon>Eukaryota</taxon>
        <taxon>Metazoa</taxon>
        <taxon>Spiralia</taxon>
        <taxon>Lophotrochozoa</taxon>
        <taxon>Mollusca</taxon>
        <taxon>Bivalvia</taxon>
        <taxon>Autobranchia</taxon>
        <taxon>Pteriomorphia</taxon>
        <taxon>Ostreida</taxon>
        <taxon>Ostreoidea</taxon>
        <taxon>Ostreidae</taxon>
        <taxon>Magallana</taxon>
    </lineage>
</organism>
<dbReference type="InterPro" id="IPR001879">
    <property type="entry name" value="GPCR_2_extracellular_dom"/>
</dbReference>
<evidence type="ECO:0000256" key="6">
    <source>
        <dbReference type="ARBA" id="ARBA00023040"/>
    </source>
</evidence>
<dbReference type="EMBL" id="JH818319">
    <property type="protein sequence ID" value="EKC19188.1"/>
    <property type="molecule type" value="Genomic_DNA"/>
</dbReference>
<dbReference type="Pfam" id="PF00002">
    <property type="entry name" value="7tm_2"/>
    <property type="match status" value="1"/>
</dbReference>
<keyword evidence="7" id="KW-0472">Membrane</keyword>
<evidence type="ECO:0000259" key="12">
    <source>
        <dbReference type="PROSITE" id="PS50261"/>
    </source>
</evidence>
<gene>
    <name evidence="13" type="ORF">CGI_10009358</name>
</gene>
<dbReference type="PRINTS" id="PR00249">
    <property type="entry name" value="GPCRSECRETIN"/>
</dbReference>
<dbReference type="GO" id="GO:0005886">
    <property type="term" value="C:plasma membrane"/>
    <property type="evidence" value="ECO:0007669"/>
    <property type="project" value="UniProtKB-SubCell"/>
</dbReference>
<proteinExistence type="inferred from homology"/>
<comment type="similarity">
    <text evidence="2">Belongs to the G-protein coupled receptor 2 family.</text>
</comment>
<reference evidence="13" key="1">
    <citation type="journal article" date="2012" name="Nature">
        <title>The oyster genome reveals stress adaptation and complexity of shell formation.</title>
        <authorList>
            <person name="Zhang G."/>
            <person name="Fang X."/>
            <person name="Guo X."/>
            <person name="Li L."/>
            <person name="Luo R."/>
            <person name="Xu F."/>
            <person name="Yang P."/>
            <person name="Zhang L."/>
            <person name="Wang X."/>
            <person name="Qi H."/>
            <person name="Xiong Z."/>
            <person name="Que H."/>
            <person name="Xie Y."/>
            <person name="Holland P.W."/>
            <person name="Paps J."/>
            <person name="Zhu Y."/>
            <person name="Wu F."/>
            <person name="Chen Y."/>
            <person name="Wang J."/>
            <person name="Peng C."/>
            <person name="Meng J."/>
            <person name="Yang L."/>
            <person name="Liu J."/>
            <person name="Wen B."/>
            <person name="Zhang N."/>
            <person name="Huang Z."/>
            <person name="Zhu Q."/>
            <person name="Feng Y."/>
            <person name="Mount A."/>
            <person name="Hedgecock D."/>
            <person name="Xu Z."/>
            <person name="Liu Y."/>
            <person name="Domazet-Loso T."/>
            <person name="Du Y."/>
            <person name="Sun X."/>
            <person name="Zhang S."/>
            <person name="Liu B."/>
            <person name="Cheng P."/>
            <person name="Jiang X."/>
            <person name="Li J."/>
            <person name="Fan D."/>
            <person name="Wang W."/>
            <person name="Fu W."/>
            <person name="Wang T."/>
            <person name="Wang B."/>
            <person name="Zhang J."/>
            <person name="Peng Z."/>
            <person name="Li Y."/>
            <person name="Li N."/>
            <person name="Wang J."/>
            <person name="Chen M."/>
            <person name="He Y."/>
            <person name="Tan F."/>
            <person name="Song X."/>
            <person name="Zheng Q."/>
            <person name="Huang R."/>
            <person name="Yang H."/>
            <person name="Du X."/>
            <person name="Chen L."/>
            <person name="Yang M."/>
            <person name="Gaffney P.M."/>
            <person name="Wang S."/>
            <person name="Luo L."/>
            <person name="She Z."/>
            <person name="Ming Y."/>
            <person name="Huang W."/>
            <person name="Zhang S."/>
            <person name="Huang B."/>
            <person name="Zhang Y."/>
            <person name="Qu T."/>
            <person name="Ni P."/>
            <person name="Miao G."/>
            <person name="Wang J."/>
            <person name="Wang Q."/>
            <person name="Steinberg C.E."/>
            <person name="Wang H."/>
            <person name="Li N."/>
            <person name="Qian L."/>
            <person name="Zhang G."/>
            <person name="Li Y."/>
            <person name="Yang H."/>
            <person name="Liu X."/>
            <person name="Wang J."/>
            <person name="Yin Y."/>
            <person name="Wang J."/>
        </authorList>
    </citation>
    <scope>NUCLEOTIDE SEQUENCE [LARGE SCALE GENOMIC DNA]</scope>
    <source>
        <strain evidence="13">05x7-T-G4-1.051#20</strain>
    </source>
</reference>
<dbReference type="InterPro" id="IPR017981">
    <property type="entry name" value="GPCR_2-like_7TM"/>
</dbReference>
<dbReference type="PROSITE" id="PS00650">
    <property type="entry name" value="G_PROTEIN_RECEP_F2_2"/>
    <property type="match status" value="1"/>
</dbReference>
<dbReference type="GO" id="GO:0007166">
    <property type="term" value="P:cell surface receptor signaling pathway"/>
    <property type="evidence" value="ECO:0007669"/>
    <property type="project" value="InterPro"/>
</dbReference>
<dbReference type="HOGENOM" id="CLU_002753_4_2_1"/>
<dbReference type="CDD" id="cd15041">
    <property type="entry name" value="7tmB1_hormone_R"/>
    <property type="match status" value="1"/>
</dbReference>
<feature type="domain" description="G-protein coupled receptors family 2 profile 1" evidence="11">
    <location>
        <begin position="98"/>
        <end position="178"/>
    </location>
</feature>
<evidence type="ECO:0000256" key="10">
    <source>
        <dbReference type="ARBA" id="ARBA00023224"/>
    </source>
</evidence>
<evidence type="ECO:0000313" key="13">
    <source>
        <dbReference type="EMBL" id="EKC19188.1"/>
    </source>
</evidence>
<dbReference type="Gene3D" id="4.10.1240.10">
    <property type="entry name" value="GPCR, family 2, extracellular hormone receptor domain"/>
    <property type="match status" value="1"/>
</dbReference>
<keyword evidence="8" id="KW-0675">Receptor</keyword>
<keyword evidence="5" id="KW-1133">Transmembrane helix</keyword>
<protein>
    <recommendedName>
        <fullName evidence="14">Calcitonin receptor</fullName>
    </recommendedName>
</protein>
<dbReference type="PROSITE" id="PS00649">
    <property type="entry name" value="G_PROTEIN_RECEP_F2_1"/>
    <property type="match status" value="1"/>
</dbReference>
<dbReference type="PROSITE" id="PS50261">
    <property type="entry name" value="G_PROTEIN_RECEP_F2_4"/>
    <property type="match status" value="1"/>
</dbReference>
<dbReference type="SMART" id="SM00008">
    <property type="entry name" value="HormR"/>
    <property type="match status" value="1"/>
</dbReference>
<evidence type="ECO:0000259" key="11">
    <source>
        <dbReference type="PROSITE" id="PS50227"/>
    </source>
</evidence>
<dbReference type="InterPro" id="IPR000832">
    <property type="entry name" value="GPCR_2_secretin-like"/>
</dbReference>
<keyword evidence="9" id="KW-0325">Glycoprotein</keyword>
<dbReference type="InterPro" id="IPR017983">
    <property type="entry name" value="GPCR_2_secretin-like_CS"/>
</dbReference>
<dbReference type="InParanoid" id="K1PCG7"/>
<dbReference type="Gene3D" id="1.20.1070.10">
    <property type="entry name" value="Rhodopsin 7-helix transmembrane proteins"/>
    <property type="match status" value="1"/>
</dbReference>
<dbReference type="InterPro" id="IPR050332">
    <property type="entry name" value="GPCR_2"/>
</dbReference>
<dbReference type="AlphaFoldDB" id="K1PCG7"/>
<dbReference type="InterPro" id="IPR036445">
    <property type="entry name" value="GPCR_2_extracell_dom_sf"/>
</dbReference>
<dbReference type="SUPFAM" id="SSF81321">
    <property type="entry name" value="Family A G protein-coupled receptor-like"/>
    <property type="match status" value="1"/>
</dbReference>
<evidence type="ECO:0000256" key="1">
    <source>
        <dbReference type="ARBA" id="ARBA00004651"/>
    </source>
</evidence>
<dbReference type="SUPFAM" id="SSF111418">
    <property type="entry name" value="Hormone receptor domain"/>
    <property type="match status" value="1"/>
</dbReference>
<evidence type="ECO:0000256" key="2">
    <source>
        <dbReference type="ARBA" id="ARBA00005314"/>
    </source>
</evidence>
<evidence type="ECO:0000256" key="3">
    <source>
        <dbReference type="ARBA" id="ARBA00022475"/>
    </source>
</evidence>
<dbReference type="GO" id="GO:0007188">
    <property type="term" value="P:adenylate cyclase-modulating G protein-coupled receptor signaling pathway"/>
    <property type="evidence" value="ECO:0007669"/>
    <property type="project" value="TreeGrafter"/>
</dbReference>
<dbReference type="PROSITE" id="PS50227">
    <property type="entry name" value="G_PROTEIN_RECEP_F2_3"/>
    <property type="match status" value="1"/>
</dbReference>
<keyword evidence="4" id="KW-0812">Transmembrane</keyword>
<accession>K1PCG7</accession>